<dbReference type="RefSeq" id="XP_009515297.1">
    <property type="nucleotide sequence ID" value="XM_009517002.1"/>
</dbReference>
<protein>
    <submittedName>
        <fullName evidence="1">Uncharacterized protein</fullName>
    </submittedName>
</protein>
<name>G4YFX3_PHYSP</name>
<accession>G4YFX3</accession>
<organism evidence="1 2">
    <name type="scientific">Phytophthora sojae (strain P6497)</name>
    <name type="common">Soybean stem and root rot agent</name>
    <name type="synonym">Phytophthora megasperma f. sp. glycines</name>
    <dbReference type="NCBI Taxonomy" id="1094619"/>
    <lineage>
        <taxon>Eukaryota</taxon>
        <taxon>Sar</taxon>
        <taxon>Stramenopiles</taxon>
        <taxon>Oomycota</taxon>
        <taxon>Peronosporomycetes</taxon>
        <taxon>Peronosporales</taxon>
        <taxon>Peronosporaceae</taxon>
        <taxon>Phytophthora</taxon>
    </lineage>
</organism>
<dbReference type="InParanoid" id="G4YFX3"/>
<proteinExistence type="predicted"/>
<dbReference type="EMBL" id="JH159151">
    <property type="protein sequence ID" value="EGZ28022.1"/>
    <property type="molecule type" value="Genomic_DNA"/>
</dbReference>
<gene>
    <name evidence="1" type="ORF">PHYSODRAFT_349033</name>
</gene>
<evidence type="ECO:0000313" key="2">
    <source>
        <dbReference type="Proteomes" id="UP000002640"/>
    </source>
</evidence>
<sequence>MVFGSMRHAAQQLRQSAKTASTRRAAVSASASFASAPRAAPAFVQTRVNAASIAAQLQHVQADPTGVVAGIAIVGALIGVGKMWWDASSSPSVAAEPLAFQELSQAEIALFFADLTDAVKELFKRLPELDTALRQHLKDSNQQLSDDEFKQVILQNLYQAMESVEQAIVAQRQWSRQSLEFALEKFAQDPEIINLQEELNNLMQTVFPAPEAVEIPADLTADKTVAILREMVAGMEKAMADMLAHARSEGITDVMKAMEEFQSLYVEHVEQMTQAQMKANGISQQAFTAALQKYHTENEQFRQQVEQIYAQQAKAFKKMGLPVEESQ</sequence>
<dbReference type="OMA" id="WWDASSA"/>
<dbReference type="AlphaFoldDB" id="G4YFX3"/>
<keyword evidence="2" id="KW-1185">Reference proteome</keyword>
<reference evidence="1 2" key="1">
    <citation type="journal article" date="2006" name="Science">
        <title>Phytophthora genome sequences uncover evolutionary origins and mechanisms of pathogenesis.</title>
        <authorList>
            <person name="Tyler B.M."/>
            <person name="Tripathy S."/>
            <person name="Zhang X."/>
            <person name="Dehal P."/>
            <person name="Jiang R.H."/>
            <person name="Aerts A."/>
            <person name="Arredondo F.D."/>
            <person name="Baxter L."/>
            <person name="Bensasson D."/>
            <person name="Beynon J.L."/>
            <person name="Chapman J."/>
            <person name="Damasceno C.M."/>
            <person name="Dorrance A.E."/>
            <person name="Dou D."/>
            <person name="Dickerman A.W."/>
            <person name="Dubchak I.L."/>
            <person name="Garbelotto M."/>
            <person name="Gijzen M."/>
            <person name="Gordon S.G."/>
            <person name="Govers F."/>
            <person name="Grunwald N.J."/>
            <person name="Huang W."/>
            <person name="Ivors K.L."/>
            <person name="Jones R.W."/>
            <person name="Kamoun S."/>
            <person name="Krampis K."/>
            <person name="Lamour K.H."/>
            <person name="Lee M.K."/>
            <person name="McDonald W.H."/>
            <person name="Medina M."/>
            <person name="Meijer H.J."/>
            <person name="Nordberg E.K."/>
            <person name="Maclean D.J."/>
            <person name="Ospina-Giraldo M.D."/>
            <person name="Morris P.F."/>
            <person name="Phuntumart V."/>
            <person name="Putnam N.H."/>
            <person name="Rash S."/>
            <person name="Rose J.K."/>
            <person name="Sakihama Y."/>
            <person name="Salamov A.A."/>
            <person name="Savidor A."/>
            <person name="Scheuring C.F."/>
            <person name="Smith B.M."/>
            <person name="Sobral B.W."/>
            <person name="Terry A."/>
            <person name="Torto-Alalibo T.A."/>
            <person name="Win J."/>
            <person name="Xu Z."/>
            <person name="Zhang H."/>
            <person name="Grigoriev I.V."/>
            <person name="Rokhsar D.S."/>
            <person name="Boore J.L."/>
        </authorList>
    </citation>
    <scope>NUCLEOTIDE SEQUENCE [LARGE SCALE GENOMIC DNA]</scope>
    <source>
        <strain evidence="1 2">P6497</strain>
    </source>
</reference>
<dbReference type="GeneID" id="20649027"/>
<evidence type="ECO:0000313" key="1">
    <source>
        <dbReference type="EMBL" id="EGZ28022.1"/>
    </source>
</evidence>
<dbReference type="Proteomes" id="UP000002640">
    <property type="component" value="Unassembled WGS sequence"/>
</dbReference>
<dbReference type="KEGG" id="psoj:PHYSODRAFT_349033"/>